<reference evidence="1 2" key="1">
    <citation type="submission" date="2021-01" db="EMBL/GenBank/DDBJ databases">
        <title>Whole genome shotgun sequence of Catellatospora coxensis NBRC 107359.</title>
        <authorList>
            <person name="Komaki H."/>
            <person name="Tamura T."/>
        </authorList>
    </citation>
    <scope>NUCLEOTIDE SEQUENCE [LARGE SCALE GENOMIC DNA]</scope>
    <source>
        <strain evidence="1 2">NBRC 107359</strain>
    </source>
</reference>
<protein>
    <submittedName>
        <fullName evidence="1">Uncharacterized protein</fullName>
    </submittedName>
</protein>
<organism evidence="1 2">
    <name type="scientific">Catellatospora coxensis</name>
    <dbReference type="NCBI Taxonomy" id="310354"/>
    <lineage>
        <taxon>Bacteria</taxon>
        <taxon>Bacillati</taxon>
        <taxon>Actinomycetota</taxon>
        <taxon>Actinomycetes</taxon>
        <taxon>Micromonosporales</taxon>
        <taxon>Micromonosporaceae</taxon>
        <taxon>Catellatospora</taxon>
    </lineage>
</organism>
<keyword evidence="2" id="KW-1185">Reference proteome</keyword>
<evidence type="ECO:0000313" key="2">
    <source>
        <dbReference type="Proteomes" id="UP000630887"/>
    </source>
</evidence>
<name>A0A8J3KV43_9ACTN</name>
<dbReference type="Proteomes" id="UP000630887">
    <property type="component" value="Unassembled WGS sequence"/>
</dbReference>
<sequence length="158" mass="17456">MSADAPRLASSNAAVFHLEPGRLCVLAFRHRHACVMVARAGIRELLDAHPVERAGTPWAAGQIPDGRPTRRRRLTWKIAACTPDRCRGTLSNLIQETTGVPPWAARLSEKYICTVSAGRHSDLLLGTMPGRALHALRRPPERMPRRYVSGRVRPATGR</sequence>
<dbReference type="AlphaFoldDB" id="A0A8J3KV43"/>
<evidence type="ECO:0000313" key="1">
    <source>
        <dbReference type="EMBL" id="GIG03741.1"/>
    </source>
</evidence>
<accession>A0A8J3KV43</accession>
<gene>
    <name evidence="1" type="ORF">Cco03nite_04410</name>
</gene>
<comment type="caution">
    <text evidence="1">The sequence shown here is derived from an EMBL/GenBank/DDBJ whole genome shotgun (WGS) entry which is preliminary data.</text>
</comment>
<proteinExistence type="predicted"/>
<dbReference type="EMBL" id="BONI01000002">
    <property type="protein sequence ID" value="GIG03741.1"/>
    <property type="molecule type" value="Genomic_DNA"/>
</dbReference>